<dbReference type="EMBL" id="JAKLTQ010000028">
    <property type="protein sequence ID" value="MCG2624627.1"/>
    <property type="molecule type" value="Genomic_DNA"/>
</dbReference>
<organism evidence="8 9">
    <name type="scientific">Arthrobacter hankyongi</name>
    <dbReference type="NCBI Taxonomy" id="2904801"/>
    <lineage>
        <taxon>Bacteria</taxon>
        <taxon>Bacillati</taxon>
        <taxon>Actinomycetota</taxon>
        <taxon>Actinomycetes</taxon>
        <taxon>Micrococcales</taxon>
        <taxon>Micrococcaceae</taxon>
        <taxon>Arthrobacter</taxon>
    </lineage>
</organism>
<proteinExistence type="inferred from homology"/>
<dbReference type="InterPro" id="IPR001959">
    <property type="entry name" value="Transposase"/>
</dbReference>
<keyword evidence="8" id="KW-0255">Endonuclease</keyword>
<gene>
    <name evidence="8" type="ORF">LVY72_22315</name>
</gene>
<dbReference type="GO" id="GO:0004519">
    <property type="term" value="F:endonuclease activity"/>
    <property type="evidence" value="ECO:0007669"/>
    <property type="project" value="UniProtKB-KW"/>
</dbReference>
<dbReference type="Proteomes" id="UP001165368">
    <property type="component" value="Unassembled WGS sequence"/>
</dbReference>
<comment type="caution">
    <text evidence="8">The sequence shown here is derived from an EMBL/GenBank/DDBJ whole genome shotgun (WGS) entry which is preliminary data.</text>
</comment>
<feature type="compositionally biased region" description="Basic and acidic residues" evidence="5">
    <location>
        <begin position="91"/>
        <end position="108"/>
    </location>
</feature>
<keyword evidence="4" id="KW-0233">DNA recombination</keyword>
<reference evidence="8" key="1">
    <citation type="submission" date="2022-01" db="EMBL/GenBank/DDBJ databases">
        <authorList>
            <person name="Jo J.-H."/>
            <person name="Im W.-T."/>
        </authorList>
    </citation>
    <scope>NUCLEOTIDE SEQUENCE</scope>
    <source>
        <strain evidence="8">I2-34</strain>
    </source>
</reference>
<feature type="domain" description="Cas12f1-like TNB" evidence="7">
    <location>
        <begin position="320"/>
        <end position="384"/>
    </location>
</feature>
<feature type="region of interest" description="Disordered" evidence="5">
    <location>
        <begin position="87"/>
        <end position="149"/>
    </location>
</feature>
<dbReference type="InterPro" id="IPR010095">
    <property type="entry name" value="Cas12f1-like_TNB"/>
</dbReference>
<dbReference type="Pfam" id="PF07282">
    <property type="entry name" value="Cas12f1-like_TNB"/>
    <property type="match status" value="1"/>
</dbReference>
<feature type="compositionally biased region" description="Polar residues" evidence="5">
    <location>
        <begin position="132"/>
        <end position="141"/>
    </location>
</feature>
<keyword evidence="8" id="KW-0540">Nuclease</keyword>
<evidence type="ECO:0000256" key="1">
    <source>
        <dbReference type="ARBA" id="ARBA00008761"/>
    </source>
</evidence>
<evidence type="ECO:0000256" key="4">
    <source>
        <dbReference type="ARBA" id="ARBA00023172"/>
    </source>
</evidence>
<sequence length="413" mass="45486">MSPSARRICPCWGGTATVPTRARGRWSLWPVPSAAPGGSTTWDRFQGKTLPGDLAELPGQRAVQTSPQAQEATGNGLALRSLLDHPPAVTDRSRKGIPELLRRDHGPETGRLTQVHKEGRTPVLPDRGRGLVQSTKDQQTVGRGETTQDRRIEIPPLACACGQSHIGHRDPRIGQCVPRFLCRECSGASRAPSEREAGVDLGLHDFAAVVYSDGTREKIQKPRHMGRVQARLRQAQKDLSRKMKGSNNRKKAKQCVARPHAKVKRQRMDFLHKQSTQLVNENQVTVTEGFTVRGLARSGARGRRGRGMRRSIHDAGGGIFLSLLFRRATERGREHITTDKFCPSTRRCCLCGTVGTKKELSVRTWTCACSPEVVLDRDYNAAVNELVAGGHAAYGKELRRVLATATDVRSLEK</sequence>
<evidence type="ECO:0000256" key="3">
    <source>
        <dbReference type="ARBA" id="ARBA00023125"/>
    </source>
</evidence>
<comment type="similarity">
    <text evidence="1">In the C-terminal section; belongs to the transposase 35 family.</text>
</comment>
<name>A0ABS9LD64_9MICC</name>
<keyword evidence="3" id="KW-0238">DNA-binding</keyword>
<evidence type="ECO:0000256" key="2">
    <source>
        <dbReference type="ARBA" id="ARBA00022578"/>
    </source>
</evidence>
<evidence type="ECO:0000259" key="7">
    <source>
        <dbReference type="Pfam" id="PF07282"/>
    </source>
</evidence>
<evidence type="ECO:0000313" key="8">
    <source>
        <dbReference type="EMBL" id="MCG2624627.1"/>
    </source>
</evidence>
<keyword evidence="2" id="KW-0815">Transposition</keyword>
<keyword evidence="9" id="KW-1185">Reference proteome</keyword>
<evidence type="ECO:0000256" key="5">
    <source>
        <dbReference type="SAM" id="MobiDB-lite"/>
    </source>
</evidence>
<protein>
    <submittedName>
        <fullName evidence="8">RNA-guided endonuclease TnpB family protein</fullName>
    </submittedName>
</protein>
<keyword evidence="8" id="KW-0378">Hydrolase</keyword>
<evidence type="ECO:0000313" key="9">
    <source>
        <dbReference type="Proteomes" id="UP001165368"/>
    </source>
</evidence>
<accession>A0ABS9LD64</accession>
<dbReference type="NCBIfam" id="NF040570">
    <property type="entry name" value="guided_TnpB"/>
    <property type="match status" value="1"/>
</dbReference>
<feature type="domain" description="Probable transposase IS891/IS1136/IS1341" evidence="6">
    <location>
        <begin position="190"/>
        <end position="297"/>
    </location>
</feature>
<evidence type="ECO:0000259" key="6">
    <source>
        <dbReference type="Pfam" id="PF01385"/>
    </source>
</evidence>
<dbReference type="Pfam" id="PF01385">
    <property type="entry name" value="OrfB_IS605"/>
    <property type="match status" value="1"/>
</dbReference>